<evidence type="ECO:0000313" key="4">
    <source>
        <dbReference type="Proteomes" id="UP000292082"/>
    </source>
</evidence>
<dbReference type="Proteomes" id="UP000292082">
    <property type="component" value="Unassembled WGS sequence"/>
</dbReference>
<organism evidence="3 4">
    <name type="scientific">Dichomitus squalens</name>
    <dbReference type="NCBI Taxonomy" id="114155"/>
    <lineage>
        <taxon>Eukaryota</taxon>
        <taxon>Fungi</taxon>
        <taxon>Dikarya</taxon>
        <taxon>Basidiomycota</taxon>
        <taxon>Agaricomycotina</taxon>
        <taxon>Agaricomycetes</taxon>
        <taxon>Polyporales</taxon>
        <taxon>Polyporaceae</taxon>
        <taxon>Dichomitus</taxon>
    </lineage>
</organism>
<evidence type="ECO:0000313" key="3">
    <source>
        <dbReference type="EMBL" id="TBU58159.1"/>
    </source>
</evidence>
<evidence type="ECO:0000256" key="1">
    <source>
        <dbReference type="SAM" id="Phobius"/>
    </source>
</evidence>
<reference evidence="3 4" key="1">
    <citation type="submission" date="2019-01" db="EMBL/GenBank/DDBJ databases">
        <title>Draft genome sequences of three monokaryotic isolates of the white-rot basidiomycete fungus Dichomitus squalens.</title>
        <authorList>
            <consortium name="DOE Joint Genome Institute"/>
            <person name="Lopez S.C."/>
            <person name="Andreopoulos B."/>
            <person name="Pangilinan J."/>
            <person name="Lipzen A."/>
            <person name="Riley R."/>
            <person name="Ahrendt S."/>
            <person name="Ng V."/>
            <person name="Barry K."/>
            <person name="Daum C."/>
            <person name="Grigoriev I.V."/>
            <person name="Hilden K.S."/>
            <person name="Makela M.R."/>
            <person name="de Vries R.P."/>
        </authorList>
    </citation>
    <scope>NUCLEOTIDE SEQUENCE [LARGE SCALE GENOMIC DNA]</scope>
    <source>
        <strain evidence="3 4">CBS 464.89</strain>
    </source>
</reference>
<dbReference type="AlphaFoldDB" id="A0A4Q9PUL7"/>
<feature type="transmembrane region" description="Helical" evidence="1">
    <location>
        <begin position="138"/>
        <end position="160"/>
    </location>
</feature>
<keyword evidence="1" id="KW-0812">Transmembrane</keyword>
<evidence type="ECO:0000256" key="2">
    <source>
        <dbReference type="SAM" id="SignalP"/>
    </source>
</evidence>
<keyword evidence="1" id="KW-0472">Membrane</keyword>
<dbReference type="EMBL" id="ML145128">
    <property type="protein sequence ID" value="TBU58159.1"/>
    <property type="molecule type" value="Genomic_DNA"/>
</dbReference>
<feature type="chain" id="PRO_5020787074" evidence="2">
    <location>
        <begin position="21"/>
        <end position="257"/>
    </location>
</feature>
<name>A0A4Q9PUL7_9APHY</name>
<keyword evidence="2" id="KW-0732">Signal</keyword>
<feature type="signal peptide" evidence="2">
    <location>
        <begin position="1"/>
        <end position="20"/>
    </location>
</feature>
<gene>
    <name evidence="3" type="ORF">BD310DRAFT_820041</name>
</gene>
<accession>A0A4Q9PUL7</accession>
<keyword evidence="1" id="KW-1133">Transmembrane helix</keyword>
<protein>
    <submittedName>
        <fullName evidence="3">Uncharacterized protein</fullName>
    </submittedName>
</protein>
<sequence>MNFKAAVAFSFVFLSLSVQAVPPVNLAKRDDNNATIPIPGFGNINATNATALASIGFPITALEFLQASSFAVGAIVGTGTVLDLEESAAVPRVEVSSVGGPAITIATGTAPGSFQTTFAGIAFTAAPKQNHAGPGRSVSGVLLGGITAVVGSVITGALVCQRWSLPIERRANPKKTLVGMLEQSFRRATQICTEYPLRHTSSHRLIYVQDVARYNGLPRTGPVGACMRSLVTIGSRQLSHLLARLPGLSGAASYGRQ</sequence>
<keyword evidence="4" id="KW-1185">Reference proteome</keyword>
<proteinExistence type="predicted"/>